<name>A0A0K2ZVX5_9XANT</name>
<keyword evidence="2" id="KW-0472">Membrane</keyword>
<feature type="transmembrane region" description="Helical" evidence="2">
    <location>
        <begin position="147"/>
        <end position="177"/>
    </location>
</feature>
<proteinExistence type="predicted"/>
<dbReference type="RefSeq" id="WP_053835960.1">
    <property type="nucleotide sequence ID" value="NZ_CXOI01000049.1"/>
</dbReference>
<feature type="transmembrane region" description="Helical" evidence="2">
    <location>
        <begin position="207"/>
        <end position="230"/>
    </location>
</feature>
<evidence type="ECO:0000256" key="1">
    <source>
        <dbReference type="SAM" id="MobiDB-lite"/>
    </source>
</evidence>
<keyword evidence="2" id="KW-1133">Transmembrane helix</keyword>
<dbReference type="Proteomes" id="UP000046187">
    <property type="component" value="Unassembled WGS sequence"/>
</dbReference>
<gene>
    <name evidence="3" type="ORF">XTALMG727_2902</name>
</gene>
<reference evidence="4" key="1">
    <citation type="submission" date="2015-07" db="EMBL/GenBank/DDBJ databases">
        <authorList>
            <person name="Wibberg D."/>
        </authorList>
    </citation>
    <scope>NUCLEOTIDE SEQUENCE [LARGE SCALE GENOMIC DNA]</scope>
</reference>
<feature type="region of interest" description="Disordered" evidence="1">
    <location>
        <begin position="274"/>
        <end position="338"/>
    </location>
</feature>
<organism evidence="3 4">
    <name type="scientific">Xanthomonas graminis pv. arrhenatheri LMG 727</name>
    <dbReference type="NCBI Taxonomy" id="1195923"/>
    <lineage>
        <taxon>Bacteria</taxon>
        <taxon>Pseudomonadati</taxon>
        <taxon>Pseudomonadota</taxon>
        <taxon>Gammaproteobacteria</taxon>
        <taxon>Lysobacterales</taxon>
        <taxon>Lysobacteraceae</taxon>
        <taxon>Xanthomonas</taxon>
        <taxon>Xanthomonas translucens group</taxon>
        <taxon>Xanthomonas graminis</taxon>
    </lineage>
</organism>
<feature type="transmembrane region" description="Helical" evidence="2">
    <location>
        <begin position="251"/>
        <end position="271"/>
    </location>
</feature>
<dbReference type="EMBL" id="CXOI01000049">
    <property type="protein sequence ID" value="CTP89951.1"/>
    <property type="molecule type" value="Genomic_DNA"/>
</dbReference>
<sequence>MRIERLDVVLRARSAWEAMELGSALVRRHAGAIWKPWLLISVPLFALLNLGAWAIDQLWLAGLLLWWLKPVLDRIPLFVISRGVFGDVPSVRDTLRAQLRWGWRPMFGYLTWRRLSPARTVFMPLELLEGASAEQQRQRRRTLGGAVYGHALLLASVCWHFEAMLLLACIAAIAMFVPVDLLPETARAAWALIGDENPVWADVGLNAFGWLAMTLIEPFFVGAGFGLYLNRRTEIEAWDVEMALRRLRERLGGAAPLLLALILLGVPGATLRAQSAAPGSEGPVAADPHVLSPAPATEAPHDAANAADDGTAMGDPHKAQDDGDDEDEDAPEPVALDDVFDTVPAADARFDRAADRAYQDPLLSGKRSIGYWKKRDRNDDDEKPKPDKIDPRFGQGLLASVAAVFAFVGKWGMWLLAGMLVLVLLLTAKHWLPWMRGSGRKRAAVETPLAHAPVLSAEPLPDDVATSARRLWRDGRQRDALALLYRASVATVCERANLALPPGATEAQCLRASRRLPDDADRDLFARMVRTWQYAAYAARLPDAAAFDALLDELQQQYRWRA</sequence>
<evidence type="ECO:0000256" key="2">
    <source>
        <dbReference type="SAM" id="Phobius"/>
    </source>
</evidence>
<protein>
    <submittedName>
        <fullName evidence="3">Transmembrane protein</fullName>
    </submittedName>
</protein>
<evidence type="ECO:0000313" key="3">
    <source>
        <dbReference type="EMBL" id="CTP89951.1"/>
    </source>
</evidence>
<dbReference type="AlphaFoldDB" id="A0A0K2ZVX5"/>
<evidence type="ECO:0000313" key="4">
    <source>
        <dbReference type="Proteomes" id="UP000046187"/>
    </source>
</evidence>
<feature type="transmembrane region" description="Helical" evidence="2">
    <location>
        <begin position="411"/>
        <end position="432"/>
    </location>
</feature>
<keyword evidence="4" id="KW-1185">Reference proteome</keyword>
<feature type="compositionally biased region" description="Acidic residues" evidence="1">
    <location>
        <begin position="322"/>
        <end position="331"/>
    </location>
</feature>
<accession>A0A0K2ZVX5</accession>
<keyword evidence="2 3" id="KW-0812">Transmembrane</keyword>